<dbReference type="Proteomes" id="UP000051952">
    <property type="component" value="Unassembled WGS sequence"/>
</dbReference>
<reference evidence="3" key="1">
    <citation type="submission" date="2015-09" db="EMBL/GenBank/DDBJ databases">
        <authorList>
            <consortium name="Pathogen Informatics"/>
        </authorList>
    </citation>
    <scope>NUCLEOTIDE SEQUENCE [LARGE SCALE GENOMIC DNA]</scope>
    <source>
        <strain evidence="3">Lake Konstanz</strain>
    </source>
</reference>
<feature type="transmembrane region" description="Helical" evidence="1">
    <location>
        <begin position="137"/>
        <end position="159"/>
    </location>
</feature>
<organism evidence="2 3">
    <name type="scientific">Bodo saltans</name>
    <name type="common">Flagellated protozoan</name>
    <dbReference type="NCBI Taxonomy" id="75058"/>
    <lineage>
        <taxon>Eukaryota</taxon>
        <taxon>Discoba</taxon>
        <taxon>Euglenozoa</taxon>
        <taxon>Kinetoplastea</taxon>
        <taxon>Metakinetoplastina</taxon>
        <taxon>Eubodonida</taxon>
        <taxon>Bodonidae</taxon>
        <taxon>Bodo</taxon>
    </lineage>
</organism>
<dbReference type="AlphaFoldDB" id="A0A0S4JSN6"/>
<keyword evidence="1 2" id="KW-0812">Transmembrane</keyword>
<feature type="non-terminal residue" evidence="2">
    <location>
        <position position="389"/>
    </location>
</feature>
<gene>
    <name evidence="2" type="ORF">BSAL_43635</name>
</gene>
<dbReference type="EMBL" id="CYKH01002165">
    <property type="protein sequence ID" value="CUG93588.1"/>
    <property type="molecule type" value="Genomic_DNA"/>
</dbReference>
<feature type="transmembrane region" description="Helical" evidence="1">
    <location>
        <begin position="47"/>
        <end position="65"/>
    </location>
</feature>
<evidence type="ECO:0000313" key="3">
    <source>
        <dbReference type="Proteomes" id="UP000051952"/>
    </source>
</evidence>
<keyword evidence="1" id="KW-0472">Membrane</keyword>
<dbReference type="VEuPathDB" id="TriTrypDB:BSAL_43635"/>
<proteinExistence type="predicted"/>
<feature type="transmembrane region" description="Helical" evidence="1">
    <location>
        <begin position="110"/>
        <end position="125"/>
    </location>
</feature>
<evidence type="ECO:0000256" key="1">
    <source>
        <dbReference type="SAM" id="Phobius"/>
    </source>
</evidence>
<keyword evidence="1" id="KW-1133">Transmembrane helix</keyword>
<evidence type="ECO:0000313" key="2">
    <source>
        <dbReference type="EMBL" id="CUG93588.1"/>
    </source>
</evidence>
<accession>A0A0S4JSN6</accession>
<keyword evidence="3" id="KW-1185">Reference proteome</keyword>
<sequence length="389" mass="43184">MTTHNRAKKKNATLLLSRGAIEEEFVAQWNSRSRIRLRLNALRTERVMVLSILGNFLMSYAIYVGKADCSAQNWTLEQRERACSHAIQSDGQVLLLIVVGAFFNQTRIKLFLPLYLVLVGLYHAMKWIPGLLAVNLAYFWSAVAVFSAEAFVCVFMVGYHEHHARNECKLNIRRYVKNQEAQQVRQQAQRTVGAEVPVQVLRMAMVVDKRRASTAAAGVNADATQLWAWSEHLTYCCVNLDGFAAWTLLRGPSQIVELTQAVLNLFDRVRMRCISSELHAPIPKAHRFGDCYSVFLIPPSGAIQDVRGAVEVAAGFALLCITEGTDLIKRRFQNEVTWGSAASTLRVRASLAVGPSGGSLLSETRNVVVVGAVVEETREMLMACGGVTQ</sequence>
<feature type="transmembrane region" description="Helical" evidence="1">
    <location>
        <begin position="85"/>
        <end position="103"/>
    </location>
</feature>
<protein>
    <submittedName>
        <fullName evidence="2">Transmembrane protein, putative</fullName>
    </submittedName>
</protein>
<name>A0A0S4JSN6_BODSA</name>